<name>A0ACC0BVC1_CATRO</name>
<evidence type="ECO:0000313" key="2">
    <source>
        <dbReference type="Proteomes" id="UP001060085"/>
    </source>
</evidence>
<sequence>MESSMVEKRLKTHSMEEKKIVEQGNFNEEQKLFSKLGFAMKYKTMLNFSMPICMTRDAQERWTCSRDRGEDLRGAKTFPVVKVQIEESKETSLGDFIKKPLKYLCGPSILTISHEEEENRNHNEGPNDPFMHEVVGTLGSLQQEMGNIERNVAALSARIDRQESILGQRRGFHNYENLTPRRTMRD</sequence>
<dbReference type="Proteomes" id="UP001060085">
    <property type="component" value="Linkage Group LG02"/>
</dbReference>
<keyword evidence="2" id="KW-1185">Reference proteome</keyword>
<gene>
    <name evidence="1" type="ORF">M9H77_07571</name>
</gene>
<accession>A0ACC0BVC1</accession>
<evidence type="ECO:0000313" key="1">
    <source>
        <dbReference type="EMBL" id="KAI5676621.1"/>
    </source>
</evidence>
<comment type="caution">
    <text evidence="1">The sequence shown here is derived from an EMBL/GenBank/DDBJ whole genome shotgun (WGS) entry which is preliminary data.</text>
</comment>
<protein>
    <submittedName>
        <fullName evidence="1">Uncharacterized protein</fullName>
    </submittedName>
</protein>
<proteinExistence type="predicted"/>
<dbReference type="EMBL" id="CM044702">
    <property type="protein sequence ID" value="KAI5676621.1"/>
    <property type="molecule type" value="Genomic_DNA"/>
</dbReference>
<reference evidence="2" key="1">
    <citation type="journal article" date="2023" name="Nat. Plants">
        <title>Single-cell RNA sequencing provides a high-resolution roadmap for understanding the multicellular compartmentation of specialized metabolism.</title>
        <authorList>
            <person name="Sun S."/>
            <person name="Shen X."/>
            <person name="Li Y."/>
            <person name="Li Y."/>
            <person name="Wang S."/>
            <person name="Li R."/>
            <person name="Zhang H."/>
            <person name="Shen G."/>
            <person name="Guo B."/>
            <person name="Wei J."/>
            <person name="Xu J."/>
            <person name="St-Pierre B."/>
            <person name="Chen S."/>
            <person name="Sun C."/>
        </authorList>
    </citation>
    <scope>NUCLEOTIDE SEQUENCE [LARGE SCALE GENOMIC DNA]</scope>
</reference>
<organism evidence="1 2">
    <name type="scientific">Catharanthus roseus</name>
    <name type="common">Madagascar periwinkle</name>
    <name type="synonym">Vinca rosea</name>
    <dbReference type="NCBI Taxonomy" id="4058"/>
    <lineage>
        <taxon>Eukaryota</taxon>
        <taxon>Viridiplantae</taxon>
        <taxon>Streptophyta</taxon>
        <taxon>Embryophyta</taxon>
        <taxon>Tracheophyta</taxon>
        <taxon>Spermatophyta</taxon>
        <taxon>Magnoliopsida</taxon>
        <taxon>eudicotyledons</taxon>
        <taxon>Gunneridae</taxon>
        <taxon>Pentapetalae</taxon>
        <taxon>asterids</taxon>
        <taxon>lamiids</taxon>
        <taxon>Gentianales</taxon>
        <taxon>Apocynaceae</taxon>
        <taxon>Rauvolfioideae</taxon>
        <taxon>Vinceae</taxon>
        <taxon>Catharanthinae</taxon>
        <taxon>Catharanthus</taxon>
    </lineage>
</organism>